<keyword evidence="1" id="KW-1133">Transmembrane helix</keyword>
<keyword evidence="1" id="KW-0812">Transmembrane</keyword>
<dbReference type="EMBL" id="JAGFBR010000207">
    <property type="protein sequence ID" value="KAH0446403.1"/>
    <property type="molecule type" value="Genomic_DNA"/>
</dbReference>
<accession>A0AAV7FSL4</accession>
<name>A0AAV7FSL4_DENCH</name>
<dbReference type="AlphaFoldDB" id="A0AAV7FSL4"/>
<protein>
    <submittedName>
        <fullName evidence="2">Uncharacterized protein</fullName>
    </submittedName>
</protein>
<comment type="caution">
    <text evidence="2">The sequence shown here is derived from an EMBL/GenBank/DDBJ whole genome shotgun (WGS) entry which is preliminary data.</text>
</comment>
<gene>
    <name evidence="2" type="ORF">IEQ34_024765</name>
</gene>
<sequence length="94" mass="10255">MEIQMMFDFFRIDDLTINGGCPGSSGIGPSPLEQFAILPLIPIQIGDFSFSFTNPSLFMLLTLGLVLLLISFCYEKRGGKVSAKCLAILGRAYS</sequence>
<reference evidence="2 3" key="1">
    <citation type="journal article" date="2021" name="Hortic Res">
        <title>Chromosome-scale assembly of the Dendrobium chrysotoxum genome enhances the understanding of orchid evolution.</title>
        <authorList>
            <person name="Zhang Y."/>
            <person name="Zhang G.Q."/>
            <person name="Zhang D."/>
            <person name="Liu X.D."/>
            <person name="Xu X.Y."/>
            <person name="Sun W.H."/>
            <person name="Yu X."/>
            <person name="Zhu X."/>
            <person name="Wang Z.W."/>
            <person name="Zhao X."/>
            <person name="Zhong W.Y."/>
            <person name="Chen H."/>
            <person name="Yin W.L."/>
            <person name="Huang T."/>
            <person name="Niu S.C."/>
            <person name="Liu Z.J."/>
        </authorList>
    </citation>
    <scope>NUCLEOTIDE SEQUENCE [LARGE SCALE GENOMIC DNA]</scope>
    <source>
        <strain evidence="2">Lindl</strain>
    </source>
</reference>
<proteinExistence type="predicted"/>
<keyword evidence="3" id="KW-1185">Reference proteome</keyword>
<evidence type="ECO:0000313" key="3">
    <source>
        <dbReference type="Proteomes" id="UP000775213"/>
    </source>
</evidence>
<feature type="transmembrane region" description="Helical" evidence="1">
    <location>
        <begin position="56"/>
        <end position="74"/>
    </location>
</feature>
<keyword evidence="1" id="KW-0472">Membrane</keyword>
<dbReference type="Proteomes" id="UP000775213">
    <property type="component" value="Unassembled WGS sequence"/>
</dbReference>
<evidence type="ECO:0000313" key="2">
    <source>
        <dbReference type="EMBL" id="KAH0446403.1"/>
    </source>
</evidence>
<evidence type="ECO:0000256" key="1">
    <source>
        <dbReference type="SAM" id="Phobius"/>
    </source>
</evidence>
<organism evidence="2 3">
    <name type="scientific">Dendrobium chrysotoxum</name>
    <name type="common">Orchid</name>
    <dbReference type="NCBI Taxonomy" id="161865"/>
    <lineage>
        <taxon>Eukaryota</taxon>
        <taxon>Viridiplantae</taxon>
        <taxon>Streptophyta</taxon>
        <taxon>Embryophyta</taxon>
        <taxon>Tracheophyta</taxon>
        <taxon>Spermatophyta</taxon>
        <taxon>Magnoliopsida</taxon>
        <taxon>Liliopsida</taxon>
        <taxon>Asparagales</taxon>
        <taxon>Orchidaceae</taxon>
        <taxon>Epidendroideae</taxon>
        <taxon>Malaxideae</taxon>
        <taxon>Dendrobiinae</taxon>
        <taxon>Dendrobium</taxon>
    </lineage>
</organism>